<proteinExistence type="predicted"/>
<feature type="signal peptide" evidence="1">
    <location>
        <begin position="1"/>
        <end position="31"/>
    </location>
</feature>
<sequence length="393" mass="43630">MMQANLYQRNGISSIQVCLFMAFLFVVPSQQFQVPQNSPHPFVLSNGTLQRVVNNDTTMKMEKLIKGASSTKKDELSYDAIQNIIDVSRPYYALENESVIKVDGKPIGFAAEVSQEMPFHIEEGGHMGFSEAMRHMAIAGSVAAALANPKVAKNYYLALNGSMQHNDVLPKKIQDEIDNLIPYTAGKAKIFAYSTSFNKREATSEVYFSSKEDGNFIRLNVSYKVLSESVYSRFFPPLANIDESKLGPWCPQKHNNPYTDPIYIPISDSKFLDHNTIFYQAKIPTVCPSKCFGHFDTSPCLPVAFLIAHLVDAAMQSVVVLCNEYGVPTKPLIAKTGFLDAKSLVQAGTHGLKVEGKTTRIDDGVYEFSFDTFTDNDAGSEIAHLQLVFAEKE</sequence>
<evidence type="ECO:0000256" key="1">
    <source>
        <dbReference type="SAM" id="SignalP"/>
    </source>
</evidence>
<dbReference type="Proteomes" id="UP001054902">
    <property type="component" value="Unassembled WGS sequence"/>
</dbReference>
<accession>A0AAD3D5Y2</accession>
<organism evidence="2 3">
    <name type="scientific">Chaetoceros tenuissimus</name>
    <dbReference type="NCBI Taxonomy" id="426638"/>
    <lineage>
        <taxon>Eukaryota</taxon>
        <taxon>Sar</taxon>
        <taxon>Stramenopiles</taxon>
        <taxon>Ochrophyta</taxon>
        <taxon>Bacillariophyta</taxon>
        <taxon>Coscinodiscophyceae</taxon>
        <taxon>Chaetocerotophycidae</taxon>
        <taxon>Chaetocerotales</taxon>
        <taxon>Chaetocerotaceae</taxon>
        <taxon>Chaetoceros</taxon>
    </lineage>
</organism>
<keyword evidence="3" id="KW-1185">Reference proteome</keyword>
<dbReference type="AlphaFoldDB" id="A0AAD3D5Y2"/>
<keyword evidence="1" id="KW-0732">Signal</keyword>
<name>A0AAD3D5Y2_9STRA</name>
<feature type="chain" id="PRO_5042084187" evidence="1">
    <location>
        <begin position="32"/>
        <end position="393"/>
    </location>
</feature>
<evidence type="ECO:0000313" key="3">
    <source>
        <dbReference type="Proteomes" id="UP001054902"/>
    </source>
</evidence>
<protein>
    <submittedName>
        <fullName evidence="2">Uncharacterized protein</fullName>
    </submittedName>
</protein>
<comment type="caution">
    <text evidence="2">The sequence shown here is derived from an EMBL/GenBank/DDBJ whole genome shotgun (WGS) entry which is preliminary data.</text>
</comment>
<gene>
    <name evidence="2" type="ORF">CTEN210_14548</name>
</gene>
<evidence type="ECO:0000313" key="2">
    <source>
        <dbReference type="EMBL" id="GFH58072.1"/>
    </source>
</evidence>
<dbReference type="EMBL" id="BLLK01000060">
    <property type="protein sequence ID" value="GFH58072.1"/>
    <property type="molecule type" value="Genomic_DNA"/>
</dbReference>
<reference evidence="2 3" key="1">
    <citation type="journal article" date="2021" name="Sci. Rep.">
        <title>The genome of the diatom Chaetoceros tenuissimus carries an ancient integrated fragment of an extant virus.</title>
        <authorList>
            <person name="Hongo Y."/>
            <person name="Kimura K."/>
            <person name="Takaki Y."/>
            <person name="Yoshida Y."/>
            <person name="Baba S."/>
            <person name="Kobayashi G."/>
            <person name="Nagasaki K."/>
            <person name="Hano T."/>
            <person name="Tomaru Y."/>
        </authorList>
    </citation>
    <scope>NUCLEOTIDE SEQUENCE [LARGE SCALE GENOMIC DNA]</scope>
    <source>
        <strain evidence="2 3">NIES-3715</strain>
    </source>
</reference>